<evidence type="ECO:0000256" key="1">
    <source>
        <dbReference type="SAM" id="MobiDB-lite"/>
    </source>
</evidence>
<keyword evidence="2" id="KW-0472">Membrane</keyword>
<keyword evidence="2" id="KW-0812">Transmembrane</keyword>
<evidence type="ECO:0000256" key="2">
    <source>
        <dbReference type="SAM" id="Phobius"/>
    </source>
</evidence>
<name>A0A0C2XE63_AMAMK</name>
<feature type="compositionally biased region" description="Polar residues" evidence="1">
    <location>
        <begin position="39"/>
        <end position="64"/>
    </location>
</feature>
<feature type="compositionally biased region" description="Basic and acidic residues" evidence="1">
    <location>
        <begin position="68"/>
        <end position="78"/>
    </location>
</feature>
<dbReference type="OrthoDB" id="5582002at2759"/>
<organism evidence="3 4">
    <name type="scientific">Amanita muscaria (strain Koide BX008)</name>
    <dbReference type="NCBI Taxonomy" id="946122"/>
    <lineage>
        <taxon>Eukaryota</taxon>
        <taxon>Fungi</taxon>
        <taxon>Dikarya</taxon>
        <taxon>Basidiomycota</taxon>
        <taxon>Agaricomycotina</taxon>
        <taxon>Agaricomycetes</taxon>
        <taxon>Agaricomycetidae</taxon>
        <taxon>Agaricales</taxon>
        <taxon>Pluteineae</taxon>
        <taxon>Amanitaceae</taxon>
        <taxon>Amanita</taxon>
    </lineage>
</organism>
<keyword evidence="2" id="KW-1133">Transmembrane helix</keyword>
<proteinExistence type="predicted"/>
<dbReference type="InParanoid" id="A0A0C2XE63"/>
<dbReference type="EMBL" id="KN818230">
    <property type="protein sequence ID" value="KIL67746.1"/>
    <property type="molecule type" value="Genomic_DNA"/>
</dbReference>
<evidence type="ECO:0000313" key="3">
    <source>
        <dbReference type="EMBL" id="KIL67746.1"/>
    </source>
</evidence>
<reference evidence="3 4" key="1">
    <citation type="submission" date="2014-04" db="EMBL/GenBank/DDBJ databases">
        <title>Evolutionary Origins and Diversification of the Mycorrhizal Mutualists.</title>
        <authorList>
            <consortium name="DOE Joint Genome Institute"/>
            <consortium name="Mycorrhizal Genomics Consortium"/>
            <person name="Kohler A."/>
            <person name="Kuo A."/>
            <person name="Nagy L.G."/>
            <person name="Floudas D."/>
            <person name="Copeland A."/>
            <person name="Barry K.W."/>
            <person name="Cichocki N."/>
            <person name="Veneault-Fourrey C."/>
            <person name="LaButti K."/>
            <person name="Lindquist E.A."/>
            <person name="Lipzen A."/>
            <person name="Lundell T."/>
            <person name="Morin E."/>
            <person name="Murat C."/>
            <person name="Riley R."/>
            <person name="Ohm R."/>
            <person name="Sun H."/>
            <person name="Tunlid A."/>
            <person name="Henrissat B."/>
            <person name="Grigoriev I.V."/>
            <person name="Hibbett D.S."/>
            <person name="Martin F."/>
        </authorList>
    </citation>
    <scope>NUCLEOTIDE SEQUENCE [LARGE SCALE GENOMIC DNA]</scope>
    <source>
        <strain evidence="3 4">Koide BX008</strain>
    </source>
</reference>
<dbReference type="AlphaFoldDB" id="A0A0C2XE63"/>
<keyword evidence="4" id="KW-1185">Reference proteome</keyword>
<dbReference type="STRING" id="946122.A0A0C2XE63"/>
<accession>A0A0C2XE63</accession>
<feature type="region of interest" description="Disordered" evidence="1">
    <location>
        <begin position="24"/>
        <end position="87"/>
    </location>
</feature>
<evidence type="ECO:0000313" key="4">
    <source>
        <dbReference type="Proteomes" id="UP000054549"/>
    </source>
</evidence>
<sequence>MDYDRKSTVSSFYGARKSSDVLNAEFPGSHARRLDDGSSFFNPDTRMSNDQNVRAPNAGYNKSSFFHAGREEPVKGGRDEEEEGGGRNAGWDVFADFNNAGPRYSGAVTQNSQGCVISSLHESFSLPMNAAATSNMLMEETPTNVEMVTVPALGPEWGKVELHDMTKAGKSEKKSESRQDAWKAWNRGERGICGDYCGRKTFVFSLFGLCALVGIALAFTIPRVPAFTFSSSSALANATGSWAKAVPTIFSRAPTNFSFPAYAALQLDTTANYIPITFTSLQADVFDLQTSRQVATGNMGRKTFQAKTFTNILLPLNFTYVATNASDQTSAEFRLLLTMNILGLPTSSQTSAEVADAPCPVELSQKAQ</sequence>
<protein>
    <submittedName>
        <fullName evidence="3">Uncharacterized protein</fullName>
    </submittedName>
</protein>
<gene>
    <name evidence="3" type="ORF">M378DRAFT_158933</name>
</gene>
<dbReference type="HOGENOM" id="CLU_053753_0_0_1"/>
<feature type="transmembrane region" description="Helical" evidence="2">
    <location>
        <begin position="202"/>
        <end position="221"/>
    </location>
</feature>
<dbReference type="Proteomes" id="UP000054549">
    <property type="component" value="Unassembled WGS sequence"/>
</dbReference>